<sequence>MSEPNSAARLAEPPAREPADPAPDRPERRARRADLLAVAAAVVLVAATAAVGLYYNRPNSGVVIYASAPPLFALPLPHVGPGTVYAVVIAVAVVLWGPTLAARLPWRRALAAGYLASLAWIFSLAMVDGWTRGFTGRLTTLQEYLHEVPGITDIPRMLREFSSRILDFQPNSWTTHVSGHPPGATLVFVWLDRLGLHGGAWASTAVVLVGSLVAVAVPATVALLGRPDAARVVLPFAVLSPGAVWIGVSADGLFAGVTATGIALLALSATGFTRRRRYAIPAGLAAGLLLGFGIFLSYGLVLLGLVALAVAVLGRQWRAAALAVVGALAVVAAFALAGFWWLEGYHLVVARYYQGIATLRPYSYWVWADLAAVAIAAGPAVVAAARRGVSFLPKPRKAVFAEPIVLIGVAALVTILFADVSGLSKAEVERIWLPFGVWLLPMTALLPRPGRRWWLAAQAVTALAVNHLLLTSW</sequence>
<feature type="region of interest" description="Disordered" evidence="1">
    <location>
        <begin position="1"/>
        <end position="27"/>
    </location>
</feature>
<feature type="transmembrane region" description="Helical" evidence="2">
    <location>
        <begin position="35"/>
        <end position="55"/>
    </location>
</feature>
<dbReference type="RefSeq" id="WP_323323892.1">
    <property type="nucleotide sequence ID" value="NZ_JAYFSI010000001.1"/>
</dbReference>
<name>A0ABU5QYX0_9PSEU</name>
<feature type="transmembrane region" description="Helical" evidence="2">
    <location>
        <begin position="109"/>
        <end position="127"/>
    </location>
</feature>
<feature type="transmembrane region" description="Helical" evidence="2">
    <location>
        <begin position="362"/>
        <end position="386"/>
    </location>
</feature>
<keyword evidence="2" id="KW-1133">Transmembrane helix</keyword>
<feature type="transmembrane region" description="Helical" evidence="2">
    <location>
        <begin position="75"/>
        <end position="97"/>
    </location>
</feature>
<feature type="compositionally biased region" description="Basic and acidic residues" evidence="1">
    <location>
        <begin position="14"/>
        <end position="27"/>
    </location>
</feature>
<keyword evidence="2" id="KW-0812">Transmembrane</keyword>
<comment type="caution">
    <text evidence="3">The sequence shown here is derived from an EMBL/GenBank/DDBJ whole genome shotgun (WGS) entry which is preliminary data.</text>
</comment>
<feature type="transmembrane region" description="Helical" evidence="2">
    <location>
        <begin position="236"/>
        <end position="267"/>
    </location>
</feature>
<evidence type="ECO:0000256" key="2">
    <source>
        <dbReference type="SAM" id="Phobius"/>
    </source>
</evidence>
<evidence type="ECO:0000313" key="4">
    <source>
        <dbReference type="Proteomes" id="UP001304298"/>
    </source>
</evidence>
<evidence type="ECO:0000256" key="1">
    <source>
        <dbReference type="SAM" id="MobiDB-lite"/>
    </source>
</evidence>
<feature type="transmembrane region" description="Helical" evidence="2">
    <location>
        <begin position="200"/>
        <end position="224"/>
    </location>
</feature>
<feature type="transmembrane region" description="Helical" evidence="2">
    <location>
        <begin position="398"/>
        <end position="418"/>
    </location>
</feature>
<protein>
    <recommendedName>
        <fullName evidence="5">Integral membrane protein</fullName>
    </recommendedName>
</protein>
<keyword evidence="4" id="KW-1185">Reference proteome</keyword>
<proteinExistence type="predicted"/>
<gene>
    <name evidence="3" type="ORF">VA596_04495</name>
</gene>
<feature type="transmembrane region" description="Helical" evidence="2">
    <location>
        <begin position="287"/>
        <end position="313"/>
    </location>
</feature>
<feature type="transmembrane region" description="Helical" evidence="2">
    <location>
        <begin position="320"/>
        <end position="342"/>
    </location>
</feature>
<dbReference type="Proteomes" id="UP001304298">
    <property type="component" value="Unassembled WGS sequence"/>
</dbReference>
<evidence type="ECO:0008006" key="5">
    <source>
        <dbReference type="Google" id="ProtNLM"/>
    </source>
</evidence>
<accession>A0ABU5QYX0</accession>
<keyword evidence="2" id="KW-0472">Membrane</keyword>
<evidence type="ECO:0000313" key="3">
    <source>
        <dbReference type="EMBL" id="MEA5358784.1"/>
    </source>
</evidence>
<reference evidence="3 4" key="1">
    <citation type="submission" date="2023-12" db="EMBL/GenBank/DDBJ databases">
        <title>Amycolatopsis sp. V23-08.</title>
        <authorList>
            <person name="Somphong A."/>
        </authorList>
    </citation>
    <scope>NUCLEOTIDE SEQUENCE [LARGE SCALE GENOMIC DNA]</scope>
    <source>
        <strain evidence="3 4">V23-08</strain>
    </source>
</reference>
<organism evidence="3 4">
    <name type="scientific">Amycolatopsis heterodermiae</name>
    <dbReference type="NCBI Taxonomy" id="3110235"/>
    <lineage>
        <taxon>Bacteria</taxon>
        <taxon>Bacillati</taxon>
        <taxon>Actinomycetota</taxon>
        <taxon>Actinomycetes</taxon>
        <taxon>Pseudonocardiales</taxon>
        <taxon>Pseudonocardiaceae</taxon>
        <taxon>Amycolatopsis</taxon>
    </lineage>
</organism>
<dbReference type="EMBL" id="JAYFSI010000001">
    <property type="protein sequence ID" value="MEA5358784.1"/>
    <property type="molecule type" value="Genomic_DNA"/>
</dbReference>